<keyword evidence="5 6" id="KW-0961">Cell wall biogenesis/degradation</keyword>
<dbReference type="PANTHER" id="PTHR30582">
    <property type="entry name" value="L,D-TRANSPEPTIDASE"/>
    <property type="match status" value="1"/>
</dbReference>
<dbReference type="GO" id="GO:0016740">
    <property type="term" value="F:transferase activity"/>
    <property type="evidence" value="ECO:0007669"/>
    <property type="project" value="UniProtKB-KW"/>
</dbReference>
<comment type="pathway">
    <text evidence="1 6">Cell wall biogenesis; peptidoglycan biosynthesis.</text>
</comment>
<keyword evidence="9" id="KW-0645">Protease</keyword>
<keyword evidence="9" id="KW-0121">Carboxypeptidase</keyword>
<dbReference type="GO" id="GO:0071555">
    <property type="term" value="P:cell wall organization"/>
    <property type="evidence" value="ECO:0007669"/>
    <property type="project" value="UniProtKB-UniRule"/>
</dbReference>
<evidence type="ECO:0000256" key="7">
    <source>
        <dbReference type="SAM" id="MobiDB-lite"/>
    </source>
</evidence>
<feature type="region of interest" description="Disordered" evidence="7">
    <location>
        <begin position="32"/>
        <end position="66"/>
    </location>
</feature>
<evidence type="ECO:0000256" key="3">
    <source>
        <dbReference type="ARBA" id="ARBA00022960"/>
    </source>
</evidence>
<evidence type="ECO:0000313" key="11">
    <source>
        <dbReference type="Proteomes" id="UP000076244"/>
    </source>
</evidence>
<dbReference type="GO" id="GO:0005576">
    <property type="term" value="C:extracellular region"/>
    <property type="evidence" value="ECO:0007669"/>
    <property type="project" value="TreeGrafter"/>
</dbReference>
<feature type="active site" description="Nucleophile" evidence="6">
    <location>
        <position position="190"/>
    </location>
</feature>
<gene>
    <name evidence="9" type="ORF">ADU70_2000</name>
    <name evidence="10" type="ORF">ADU72_0654</name>
</gene>
<evidence type="ECO:0000313" key="9">
    <source>
        <dbReference type="EMBL" id="AMV63466.1"/>
    </source>
</evidence>
<evidence type="ECO:0000256" key="2">
    <source>
        <dbReference type="ARBA" id="ARBA00022679"/>
    </source>
</evidence>
<dbReference type="Pfam" id="PF03734">
    <property type="entry name" value="YkuD"/>
    <property type="match status" value="1"/>
</dbReference>
<evidence type="ECO:0000259" key="8">
    <source>
        <dbReference type="PROSITE" id="PS52029"/>
    </source>
</evidence>
<keyword evidence="9" id="KW-0378">Hydrolase</keyword>
<dbReference type="GO" id="GO:0071972">
    <property type="term" value="F:peptidoglycan L,D-transpeptidase activity"/>
    <property type="evidence" value="ECO:0007669"/>
    <property type="project" value="TreeGrafter"/>
</dbReference>
<dbReference type="InterPro" id="IPR038063">
    <property type="entry name" value="Transpep_catalytic_dom"/>
</dbReference>
<dbReference type="PANTHER" id="PTHR30582:SF2">
    <property type="entry name" value="L,D-TRANSPEPTIDASE YCIB-RELATED"/>
    <property type="match status" value="1"/>
</dbReference>
<feature type="compositionally biased region" description="Basic residues" evidence="7">
    <location>
        <begin position="52"/>
        <end position="65"/>
    </location>
</feature>
<keyword evidence="4 6" id="KW-0573">Peptidoglycan synthesis</keyword>
<accession>A0AAC9B3H5</accession>
<evidence type="ECO:0000256" key="5">
    <source>
        <dbReference type="ARBA" id="ARBA00023316"/>
    </source>
</evidence>
<evidence type="ECO:0000256" key="6">
    <source>
        <dbReference type="PROSITE-ProRule" id="PRU01373"/>
    </source>
</evidence>
<proteinExistence type="predicted"/>
<dbReference type="GO" id="GO:0018104">
    <property type="term" value="P:peptidoglycan-protein cross-linking"/>
    <property type="evidence" value="ECO:0007669"/>
    <property type="project" value="TreeGrafter"/>
</dbReference>
<dbReference type="EMBL" id="CP012275">
    <property type="protein sequence ID" value="AMV63466.1"/>
    <property type="molecule type" value="Genomic_DNA"/>
</dbReference>
<organism evidence="9 12">
    <name type="scientific">Pediococcus damnosus</name>
    <dbReference type="NCBI Taxonomy" id="51663"/>
    <lineage>
        <taxon>Bacteria</taxon>
        <taxon>Bacillati</taxon>
        <taxon>Bacillota</taxon>
        <taxon>Bacilli</taxon>
        <taxon>Lactobacillales</taxon>
        <taxon>Lactobacillaceae</taxon>
        <taxon>Pediococcus</taxon>
    </lineage>
</organism>
<dbReference type="CDD" id="cd16913">
    <property type="entry name" value="YkuD_like"/>
    <property type="match status" value="1"/>
</dbReference>
<keyword evidence="3 6" id="KW-0133">Cell shape</keyword>
<evidence type="ECO:0000313" key="12">
    <source>
        <dbReference type="Proteomes" id="UP000076405"/>
    </source>
</evidence>
<feature type="active site" description="Proton donor/acceptor" evidence="6">
    <location>
        <position position="163"/>
    </location>
</feature>
<dbReference type="EMBL" id="CP012288">
    <property type="protein sequence ID" value="AMV66599.1"/>
    <property type="molecule type" value="Genomic_DNA"/>
</dbReference>
<dbReference type="KEGG" id="pdm:ADU72_0654"/>
<evidence type="ECO:0000313" key="10">
    <source>
        <dbReference type="EMBL" id="AMV66599.1"/>
    </source>
</evidence>
<keyword evidence="11" id="KW-1185">Reference proteome</keyword>
<evidence type="ECO:0000256" key="1">
    <source>
        <dbReference type="ARBA" id="ARBA00004752"/>
    </source>
</evidence>
<dbReference type="InterPro" id="IPR005490">
    <property type="entry name" value="LD_TPept_cat_dom"/>
</dbReference>
<keyword evidence="2" id="KW-0808">Transferase</keyword>
<feature type="domain" description="L,D-TPase catalytic" evidence="8">
    <location>
        <begin position="90"/>
        <end position="214"/>
    </location>
</feature>
<protein>
    <submittedName>
        <fullName evidence="9">D-alanyl-D-alanine carboxypeptidase</fullName>
        <ecNumber evidence="9">3.4.16.4</ecNumber>
    </submittedName>
</protein>
<dbReference type="RefSeq" id="WP_046870751.1">
    <property type="nucleotide sequence ID" value="NZ_BAAAXI010000175.1"/>
</dbReference>
<dbReference type="GeneID" id="57275919"/>
<dbReference type="GO" id="GO:0008360">
    <property type="term" value="P:regulation of cell shape"/>
    <property type="evidence" value="ECO:0007669"/>
    <property type="project" value="UniProtKB-UniRule"/>
</dbReference>
<evidence type="ECO:0000256" key="4">
    <source>
        <dbReference type="ARBA" id="ARBA00022984"/>
    </source>
</evidence>
<dbReference type="Proteomes" id="UP000076405">
    <property type="component" value="Chromosome"/>
</dbReference>
<name>A0AAC9B3H5_9LACO</name>
<dbReference type="Proteomes" id="UP000076244">
    <property type="component" value="Chromosome"/>
</dbReference>
<dbReference type="EC" id="3.4.16.4" evidence="9"/>
<dbReference type="GO" id="GO:0009002">
    <property type="term" value="F:serine-type D-Ala-D-Ala carboxypeptidase activity"/>
    <property type="evidence" value="ECO:0007669"/>
    <property type="project" value="UniProtKB-EC"/>
</dbReference>
<reference evidence="11 12" key="1">
    <citation type="journal article" date="2016" name="PLoS ONE">
        <title>The Identification of Novel Diagnostic Marker Genes for the Detection of Beer Spoiling Pediococcus damnosus Strains Using the BlAst Diagnostic Gene findEr.</title>
        <authorList>
            <person name="Behr J."/>
            <person name="Geissler A.J."/>
            <person name="Schmid J."/>
            <person name="Zehe A."/>
            <person name="Vogel R.F."/>
        </authorList>
    </citation>
    <scope>NUCLEOTIDE SEQUENCE [LARGE SCALE GENOMIC DNA]</scope>
    <source>
        <strain evidence="9 12">TMW 2.1533</strain>
        <strain evidence="10 11">TMW 2.1535</strain>
    </source>
</reference>
<feature type="compositionally biased region" description="Polar residues" evidence="7">
    <location>
        <begin position="32"/>
        <end position="44"/>
    </location>
</feature>
<dbReference type="Gene3D" id="2.40.440.10">
    <property type="entry name" value="L,D-transpeptidase catalytic domain-like"/>
    <property type="match status" value="1"/>
</dbReference>
<dbReference type="AlphaFoldDB" id="A0AAC9B3H5"/>
<dbReference type="PROSITE" id="PS52029">
    <property type="entry name" value="LD_TPASE"/>
    <property type="match status" value="1"/>
</dbReference>
<sequence>MSRLVKMLSMAAVLFLAVFLISLRFHPAATNTKQQNSNQVSVSNLPKEKKTNSKSKAKKKQKRPAYMRAVNWKKSSETKDYPDLKKYKNVWIKVSIAKQRVYIFNNKTRLYTMYASTGSKSSPTPTGTYHIQAERGTFFYNAKSKEGAKYYVSWKDHGVYLFHTVPTNAKGQFIVKEAKRLGKEANSHGCIRLAVPDAKWLYNNVQEGTKVVIH</sequence>
<dbReference type="SUPFAM" id="SSF141523">
    <property type="entry name" value="L,D-transpeptidase catalytic domain-like"/>
    <property type="match status" value="1"/>
</dbReference>
<dbReference type="InterPro" id="IPR050979">
    <property type="entry name" value="LD-transpeptidase"/>
</dbReference>